<dbReference type="OrthoDB" id="4061106at2759"/>
<dbReference type="Proteomes" id="UP001165063">
    <property type="component" value="Unassembled WGS sequence"/>
</dbReference>
<dbReference type="EMBL" id="BSXU01000100">
    <property type="protein sequence ID" value="GMG19300.1"/>
    <property type="molecule type" value="Genomic_DNA"/>
</dbReference>
<sequence>MLSRSTLRATQGRVGLTRALPQTATRLFQTSSQLRESQHQQESTSQYYDIKSQIDNYIYYNGLSKKMRSLVFREKNSERLVSINLVDKNTGKPYLPESFKGVPSATKFNHFLDNLILFDELKHVKPSLVGLDKVNKGWLKPSTINSYLYKSFEFGHLDGGLKTVYTSLPNFRNSFNLKNVEALLLIRSLEIKQAGVTSLDWLYKKLRHVFKYNRANLKLKDNYENLSLYNVAYLQCLFQLKFNLDAAGTEADAKTVALLKKKIDRVTGELKDFEALKFNADDLKEGEDYLKNYLKYEHNYTVLALFKQVVGQLSAEEQKAYKDVLDKSAEYFKFVEELKIKAGVKVSLVERLNAAAEKKVETKKNETPEAEENKE</sequence>
<keyword evidence="1" id="KW-0175">Coiled coil</keyword>
<reference evidence="2" key="1">
    <citation type="submission" date="2023-04" db="EMBL/GenBank/DDBJ databases">
        <title>Ambrosiozyma monospora NBRC 1965.</title>
        <authorList>
            <person name="Ichikawa N."/>
            <person name="Sato H."/>
            <person name="Tonouchi N."/>
        </authorList>
    </citation>
    <scope>NUCLEOTIDE SEQUENCE</scope>
    <source>
        <strain evidence="2">NBRC 1965</strain>
    </source>
</reference>
<organism evidence="2 3">
    <name type="scientific">Ambrosiozyma monospora</name>
    <name type="common">Yeast</name>
    <name type="synonym">Endomycopsis monosporus</name>
    <dbReference type="NCBI Taxonomy" id="43982"/>
    <lineage>
        <taxon>Eukaryota</taxon>
        <taxon>Fungi</taxon>
        <taxon>Dikarya</taxon>
        <taxon>Ascomycota</taxon>
        <taxon>Saccharomycotina</taxon>
        <taxon>Pichiomycetes</taxon>
        <taxon>Pichiales</taxon>
        <taxon>Pichiaceae</taxon>
        <taxon>Ambrosiozyma</taxon>
    </lineage>
</organism>
<gene>
    <name evidence="2" type="ORF">Amon01_000035700</name>
</gene>
<comment type="caution">
    <text evidence="2">The sequence shown here is derived from an EMBL/GenBank/DDBJ whole genome shotgun (WGS) entry which is preliminary data.</text>
</comment>
<evidence type="ECO:0000313" key="2">
    <source>
        <dbReference type="EMBL" id="GMG19300.1"/>
    </source>
</evidence>
<accession>A0A9W6YS95</accession>
<dbReference type="AlphaFoldDB" id="A0A9W6YS95"/>
<feature type="coiled-coil region" evidence="1">
    <location>
        <begin position="346"/>
        <end position="373"/>
    </location>
</feature>
<proteinExistence type="predicted"/>
<evidence type="ECO:0000313" key="3">
    <source>
        <dbReference type="Proteomes" id="UP001165063"/>
    </source>
</evidence>
<name>A0A9W6YS95_AMBMO</name>
<protein>
    <submittedName>
        <fullName evidence="2">Unnamed protein product</fullName>
    </submittedName>
</protein>
<evidence type="ECO:0000256" key="1">
    <source>
        <dbReference type="SAM" id="Coils"/>
    </source>
</evidence>
<keyword evidence="3" id="KW-1185">Reference proteome</keyword>